<dbReference type="EMBL" id="JBFXLU010000062">
    <property type="protein sequence ID" value="KAL2846669.1"/>
    <property type="molecule type" value="Genomic_DNA"/>
</dbReference>
<accession>A0ABR4K2W4</accession>
<name>A0ABR4K2W4_9EURO</name>
<gene>
    <name evidence="2" type="ORF">BJY01DRAFT_174105</name>
</gene>
<comment type="caution">
    <text evidence="2">The sequence shown here is derived from an EMBL/GenBank/DDBJ whole genome shotgun (WGS) entry which is preliminary data.</text>
</comment>
<protein>
    <submittedName>
        <fullName evidence="2">Uncharacterized protein</fullName>
    </submittedName>
</protein>
<organism evidence="2 3">
    <name type="scientific">Aspergillus pseudoustus</name>
    <dbReference type="NCBI Taxonomy" id="1810923"/>
    <lineage>
        <taxon>Eukaryota</taxon>
        <taxon>Fungi</taxon>
        <taxon>Dikarya</taxon>
        <taxon>Ascomycota</taxon>
        <taxon>Pezizomycotina</taxon>
        <taxon>Eurotiomycetes</taxon>
        <taxon>Eurotiomycetidae</taxon>
        <taxon>Eurotiales</taxon>
        <taxon>Aspergillaceae</taxon>
        <taxon>Aspergillus</taxon>
        <taxon>Aspergillus subgen. Nidulantes</taxon>
    </lineage>
</organism>
<evidence type="ECO:0000313" key="3">
    <source>
        <dbReference type="Proteomes" id="UP001610446"/>
    </source>
</evidence>
<feature type="compositionally biased region" description="Basic and acidic residues" evidence="1">
    <location>
        <begin position="1"/>
        <end position="12"/>
    </location>
</feature>
<proteinExistence type="predicted"/>
<dbReference type="Proteomes" id="UP001610446">
    <property type="component" value="Unassembled WGS sequence"/>
</dbReference>
<sequence length="283" mass="31634">MMERQRVMERREGKKRREKSNGGERRSRKIWQHSCTDATTWSPPPIPPTGAATHRADRRGKAAKPPAMRRQNIEWVDCQLVYPVCAAGQLLSNLSGFIHRAKQESHDIWDSYSCRTGQWAHCVIIKPGTHFPREPSRECFASRSESIGLFYLGYWHGISDTAIPPLVLHSRSLTDGEATKRGRPSIDDAMELCNRGATPAFPLWDRIGSGAGVTILLCPSSEPPGILGASSGMVALLPPSPRARNSHRYLDRSSRARSQFYIGGDFAAYIWGVDEWKGIILVR</sequence>
<evidence type="ECO:0000256" key="1">
    <source>
        <dbReference type="SAM" id="MobiDB-lite"/>
    </source>
</evidence>
<keyword evidence="3" id="KW-1185">Reference proteome</keyword>
<evidence type="ECO:0000313" key="2">
    <source>
        <dbReference type="EMBL" id="KAL2846669.1"/>
    </source>
</evidence>
<reference evidence="2 3" key="1">
    <citation type="submission" date="2024-07" db="EMBL/GenBank/DDBJ databases">
        <title>Section-level genome sequencing and comparative genomics of Aspergillus sections Usti and Cavernicolus.</title>
        <authorList>
            <consortium name="Lawrence Berkeley National Laboratory"/>
            <person name="Nybo J.L."/>
            <person name="Vesth T.C."/>
            <person name="Theobald S."/>
            <person name="Frisvad J.C."/>
            <person name="Larsen T.O."/>
            <person name="Kjaerboelling I."/>
            <person name="Rothschild-Mancinelli K."/>
            <person name="Lyhne E.K."/>
            <person name="Kogle M.E."/>
            <person name="Barry K."/>
            <person name="Clum A."/>
            <person name="Na H."/>
            <person name="Ledsgaard L."/>
            <person name="Lin J."/>
            <person name="Lipzen A."/>
            <person name="Kuo A."/>
            <person name="Riley R."/>
            <person name="Mondo S."/>
            <person name="Labutti K."/>
            <person name="Haridas S."/>
            <person name="Pangalinan J."/>
            <person name="Salamov A.A."/>
            <person name="Simmons B.A."/>
            <person name="Magnuson J.K."/>
            <person name="Chen J."/>
            <person name="Drula E."/>
            <person name="Henrissat B."/>
            <person name="Wiebenga A."/>
            <person name="Lubbers R.J."/>
            <person name="Gomes A.C."/>
            <person name="Makela M.R."/>
            <person name="Stajich J."/>
            <person name="Grigoriev I.V."/>
            <person name="Mortensen U.H."/>
            <person name="De Vries R.P."/>
            <person name="Baker S.E."/>
            <person name="Andersen M.R."/>
        </authorList>
    </citation>
    <scope>NUCLEOTIDE SEQUENCE [LARGE SCALE GENOMIC DNA]</scope>
    <source>
        <strain evidence="2 3">CBS 123904</strain>
    </source>
</reference>
<feature type="region of interest" description="Disordered" evidence="1">
    <location>
        <begin position="1"/>
        <end position="66"/>
    </location>
</feature>